<keyword evidence="1" id="KW-0732">Signal</keyword>
<evidence type="ECO:0000313" key="3">
    <source>
        <dbReference type="Proteomes" id="UP000008782"/>
    </source>
</evidence>
<name>E3QLW7_COLGM</name>
<sequence length="51" mass="5315">MVLLSVLAWLQRTMFLEAESDCCTTAAAVGLDDVYGPSISPIAGVVTAAAW</sequence>
<reference evidence="3" key="1">
    <citation type="journal article" date="2012" name="Nat. Genet.">
        <title>Lifestyle transitions in plant pathogenic Colletotrichum fungi deciphered by genome and transcriptome analyses.</title>
        <authorList>
            <person name="O'Connell R.J."/>
            <person name="Thon M.R."/>
            <person name="Hacquard S."/>
            <person name="Amyotte S.G."/>
            <person name="Kleemann J."/>
            <person name="Torres M.F."/>
            <person name="Damm U."/>
            <person name="Buiate E.A."/>
            <person name="Epstein L."/>
            <person name="Alkan N."/>
            <person name="Altmueller J."/>
            <person name="Alvarado-Balderrama L."/>
            <person name="Bauser C.A."/>
            <person name="Becker C."/>
            <person name="Birren B.W."/>
            <person name="Chen Z."/>
            <person name="Choi J."/>
            <person name="Crouch J.A."/>
            <person name="Duvick J.P."/>
            <person name="Farman M.A."/>
            <person name="Gan P."/>
            <person name="Heiman D."/>
            <person name="Henrissat B."/>
            <person name="Howard R.J."/>
            <person name="Kabbage M."/>
            <person name="Koch C."/>
            <person name="Kracher B."/>
            <person name="Kubo Y."/>
            <person name="Law A.D."/>
            <person name="Lebrun M.-H."/>
            <person name="Lee Y.-H."/>
            <person name="Miyara I."/>
            <person name="Moore N."/>
            <person name="Neumann U."/>
            <person name="Nordstroem K."/>
            <person name="Panaccione D.G."/>
            <person name="Panstruga R."/>
            <person name="Place M."/>
            <person name="Proctor R.H."/>
            <person name="Prusky D."/>
            <person name="Rech G."/>
            <person name="Reinhardt R."/>
            <person name="Rollins J.A."/>
            <person name="Rounsley S."/>
            <person name="Schardl C.L."/>
            <person name="Schwartz D.C."/>
            <person name="Shenoy N."/>
            <person name="Shirasu K."/>
            <person name="Sikhakolli U.R."/>
            <person name="Stueber K."/>
            <person name="Sukno S.A."/>
            <person name="Sweigard J.A."/>
            <person name="Takano Y."/>
            <person name="Takahara H."/>
            <person name="Trail F."/>
            <person name="van der Does H.C."/>
            <person name="Voll L.M."/>
            <person name="Will I."/>
            <person name="Young S."/>
            <person name="Zeng Q."/>
            <person name="Zhang J."/>
            <person name="Zhou S."/>
            <person name="Dickman M.B."/>
            <person name="Schulze-Lefert P."/>
            <person name="Ver Loren van Themaat E."/>
            <person name="Ma L.-J."/>
            <person name="Vaillancourt L.J."/>
        </authorList>
    </citation>
    <scope>NUCLEOTIDE SEQUENCE [LARGE SCALE GENOMIC DNA]</scope>
    <source>
        <strain evidence="3">M1.001 / M2 / FGSC 10212</strain>
    </source>
</reference>
<dbReference type="RefSeq" id="XP_008095875.1">
    <property type="nucleotide sequence ID" value="XM_008097684.1"/>
</dbReference>
<feature type="signal peptide" evidence="1">
    <location>
        <begin position="1"/>
        <end position="18"/>
    </location>
</feature>
<dbReference type="VEuPathDB" id="FungiDB:GLRG_06999"/>
<gene>
    <name evidence="2" type="ORF">GLRG_06999</name>
</gene>
<accession>E3QLW7</accession>
<evidence type="ECO:0000313" key="2">
    <source>
        <dbReference type="EMBL" id="EFQ31855.1"/>
    </source>
</evidence>
<dbReference type="Proteomes" id="UP000008782">
    <property type="component" value="Unassembled WGS sequence"/>
</dbReference>
<evidence type="ECO:0000256" key="1">
    <source>
        <dbReference type="SAM" id="SignalP"/>
    </source>
</evidence>
<organism evidence="3">
    <name type="scientific">Colletotrichum graminicola (strain M1.001 / M2 / FGSC 10212)</name>
    <name type="common">Maize anthracnose fungus</name>
    <name type="synonym">Glomerella graminicola</name>
    <dbReference type="NCBI Taxonomy" id="645133"/>
    <lineage>
        <taxon>Eukaryota</taxon>
        <taxon>Fungi</taxon>
        <taxon>Dikarya</taxon>
        <taxon>Ascomycota</taxon>
        <taxon>Pezizomycotina</taxon>
        <taxon>Sordariomycetes</taxon>
        <taxon>Hypocreomycetidae</taxon>
        <taxon>Glomerellales</taxon>
        <taxon>Glomerellaceae</taxon>
        <taxon>Colletotrichum</taxon>
        <taxon>Colletotrichum graminicola species complex</taxon>
    </lineage>
</organism>
<dbReference type="HOGENOM" id="CLU_3106232_0_0_1"/>
<keyword evidence="3" id="KW-1185">Reference proteome</keyword>
<dbReference type="AlphaFoldDB" id="E3QLW7"/>
<dbReference type="GeneID" id="24412364"/>
<protein>
    <submittedName>
        <fullName evidence="2">Uncharacterized protein</fullName>
    </submittedName>
</protein>
<proteinExistence type="predicted"/>
<feature type="chain" id="PRO_5003178610" evidence="1">
    <location>
        <begin position="19"/>
        <end position="51"/>
    </location>
</feature>
<dbReference type="EMBL" id="GG697358">
    <property type="protein sequence ID" value="EFQ31855.1"/>
    <property type="molecule type" value="Genomic_DNA"/>
</dbReference>